<dbReference type="PROSITE" id="PS50181">
    <property type="entry name" value="FBOX"/>
    <property type="match status" value="1"/>
</dbReference>
<dbReference type="Proteomes" id="UP001169217">
    <property type="component" value="Unassembled WGS sequence"/>
</dbReference>
<name>A0ABQ9PHJ3_9PEZI</name>
<reference evidence="2" key="1">
    <citation type="submission" date="2023-04" db="EMBL/GenBank/DDBJ databases">
        <title>Colletotrichum limetticola genome sequence.</title>
        <authorList>
            <person name="Baroncelli R."/>
        </authorList>
    </citation>
    <scope>NUCLEOTIDE SEQUENCE</scope>
    <source>
        <strain evidence="2">KLA-Anderson</strain>
    </source>
</reference>
<gene>
    <name evidence="2" type="ORF">CLIM01_12349</name>
</gene>
<dbReference type="Gene3D" id="1.20.1280.50">
    <property type="match status" value="1"/>
</dbReference>
<proteinExistence type="predicted"/>
<evidence type="ECO:0000313" key="3">
    <source>
        <dbReference type="Proteomes" id="UP001169217"/>
    </source>
</evidence>
<evidence type="ECO:0000313" key="2">
    <source>
        <dbReference type="EMBL" id="KAK0370289.1"/>
    </source>
</evidence>
<sequence length="733" mass="83256">MFSFGLASRHRSICQNTDSDVASTKVKVRMEFASGSHDGVLAEQLVKLTNADGSPNTALRHANLDNLVSRLTPWELLYLRQLTLKSTIKFAEMHHLPDEVVAMIAQYLRLGDALRCTQVSKVWRAKWTSDTVAREIAQISFPGLVAASPDASAWDLLRPVAQKATARNEGKLTSWLSINTADVPLLQCTALKYDQRSLNFAKSKPTPTPSRFFKDTREVELRTHLGFAYCSGKVAWQWDSYRFFVDDIRAMTRKLVSLPDLVVKGDKDFIVYTMTENLLILVDQYSMRALIVYDLVKDQHRRVTLPRHMTGLQAHKDTFVVIFNPDYFHGEDEAEPTPPHVWTWSTGLIKLQVPISPAAHERHGLGFPWEEHVCRGVDINNGFIFHPTKPHVLYFVSVFLGTSRLSDERSECDSTVEAEEIDTDSHQFVTLELLVEIHKFENMKFVKTFPYKLTRRYKIQNVPRFATHCRPMNSYGLFNISSIYRSISKSLSTVKSELPGNEAVRTPSLPVRSINFNTVTESFIVEKRVLNGMRMPIWDFGSRDPSQTGGILWNDSIYYIQNKLPILAGDNKPRWRHEFEGNGQRSICIANKSSTVVLETNNPWFKESEAFRTIAVDDDFVVGLSRRGYVVYNFGDSSLKGGPWCEPHEVRLYMDNKDTKCPVWGCPGPNKSSTCQVCSNVIGNTAVYNMYESSDEAETYHHYYGDGDSDSDDDDAGFGQASSNLFPRGLRWM</sequence>
<dbReference type="InterPro" id="IPR036047">
    <property type="entry name" value="F-box-like_dom_sf"/>
</dbReference>
<feature type="domain" description="F-box" evidence="1">
    <location>
        <begin position="90"/>
        <end position="136"/>
    </location>
</feature>
<dbReference type="SUPFAM" id="SSF81383">
    <property type="entry name" value="F-box domain"/>
    <property type="match status" value="1"/>
</dbReference>
<keyword evidence="3" id="KW-1185">Reference proteome</keyword>
<dbReference type="InterPro" id="IPR001810">
    <property type="entry name" value="F-box_dom"/>
</dbReference>
<dbReference type="EMBL" id="JARUPT010000552">
    <property type="protein sequence ID" value="KAK0370289.1"/>
    <property type="molecule type" value="Genomic_DNA"/>
</dbReference>
<organism evidence="2 3">
    <name type="scientific">Colletotrichum limetticola</name>
    <dbReference type="NCBI Taxonomy" id="1209924"/>
    <lineage>
        <taxon>Eukaryota</taxon>
        <taxon>Fungi</taxon>
        <taxon>Dikarya</taxon>
        <taxon>Ascomycota</taxon>
        <taxon>Pezizomycotina</taxon>
        <taxon>Sordariomycetes</taxon>
        <taxon>Hypocreomycetidae</taxon>
        <taxon>Glomerellales</taxon>
        <taxon>Glomerellaceae</taxon>
        <taxon>Colletotrichum</taxon>
        <taxon>Colletotrichum acutatum species complex</taxon>
    </lineage>
</organism>
<protein>
    <submittedName>
        <fullName evidence="2">F-box domain-containing protein</fullName>
    </submittedName>
</protein>
<comment type="caution">
    <text evidence="2">The sequence shown here is derived from an EMBL/GenBank/DDBJ whole genome shotgun (WGS) entry which is preliminary data.</text>
</comment>
<evidence type="ECO:0000259" key="1">
    <source>
        <dbReference type="PROSITE" id="PS50181"/>
    </source>
</evidence>
<accession>A0ABQ9PHJ3</accession>
<dbReference type="Pfam" id="PF12937">
    <property type="entry name" value="F-box-like"/>
    <property type="match status" value="1"/>
</dbReference>
<dbReference type="CDD" id="cd09917">
    <property type="entry name" value="F-box_SF"/>
    <property type="match status" value="1"/>
</dbReference>